<accession>A0ABQ2P8G3</accession>
<keyword evidence="1" id="KW-1133">Transmembrane helix</keyword>
<dbReference type="RefSeq" id="WP_188703735.1">
    <property type="nucleotide sequence ID" value="NZ_BMLX01000002.1"/>
</dbReference>
<feature type="transmembrane region" description="Helical" evidence="1">
    <location>
        <begin position="6"/>
        <end position="27"/>
    </location>
</feature>
<dbReference type="Proteomes" id="UP000637267">
    <property type="component" value="Unassembled WGS sequence"/>
</dbReference>
<name>A0ABQ2P8G3_9NEIS</name>
<organism evidence="2 3">
    <name type="scientific">Silvimonas iriomotensis</name>
    <dbReference type="NCBI Taxonomy" id="449662"/>
    <lineage>
        <taxon>Bacteria</taxon>
        <taxon>Pseudomonadati</taxon>
        <taxon>Pseudomonadota</taxon>
        <taxon>Betaproteobacteria</taxon>
        <taxon>Neisseriales</taxon>
        <taxon>Chitinibacteraceae</taxon>
        <taxon>Silvimonas</taxon>
    </lineage>
</organism>
<comment type="caution">
    <text evidence="2">The sequence shown here is derived from an EMBL/GenBank/DDBJ whole genome shotgun (WGS) entry which is preliminary data.</text>
</comment>
<reference evidence="3" key="1">
    <citation type="journal article" date="2019" name="Int. J. Syst. Evol. Microbiol.">
        <title>The Global Catalogue of Microorganisms (GCM) 10K type strain sequencing project: providing services to taxonomists for standard genome sequencing and annotation.</title>
        <authorList>
            <consortium name="The Broad Institute Genomics Platform"/>
            <consortium name="The Broad Institute Genome Sequencing Center for Infectious Disease"/>
            <person name="Wu L."/>
            <person name="Ma J."/>
        </authorList>
    </citation>
    <scope>NUCLEOTIDE SEQUENCE [LARGE SCALE GENOMIC DNA]</scope>
    <source>
        <strain evidence="3">CGMCC 1.8859</strain>
    </source>
</reference>
<proteinExistence type="predicted"/>
<gene>
    <name evidence="2" type="ORF">GCM10010970_15790</name>
</gene>
<keyword evidence="3" id="KW-1185">Reference proteome</keyword>
<protein>
    <submittedName>
        <fullName evidence="2">Uncharacterized protein</fullName>
    </submittedName>
</protein>
<evidence type="ECO:0000313" key="2">
    <source>
        <dbReference type="EMBL" id="GGP20554.1"/>
    </source>
</evidence>
<dbReference type="EMBL" id="BMLX01000002">
    <property type="protein sequence ID" value="GGP20554.1"/>
    <property type="molecule type" value="Genomic_DNA"/>
</dbReference>
<evidence type="ECO:0000313" key="3">
    <source>
        <dbReference type="Proteomes" id="UP000637267"/>
    </source>
</evidence>
<sequence length="162" mass="17994">MSPENTIKLLTALAWPCVTLIIAAVFYKSISGLLTQLANTLTFKKVTIKVLGIEAELSPEYARTVLDELLNDIAETSNQLTVEEIALFDKILKSGGSSTVIELAPGFVRDHTVEHKHLQHLRDHKLILPIEGGPWKDEKHPLVTPYGQLVAKLRNGRYKTSV</sequence>
<evidence type="ECO:0000256" key="1">
    <source>
        <dbReference type="SAM" id="Phobius"/>
    </source>
</evidence>
<keyword evidence="1" id="KW-0472">Membrane</keyword>
<keyword evidence="1" id="KW-0812">Transmembrane</keyword>